<dbReference type="Proteomes" id="UP001595713">
    <property type="component" value="Unassembled WGS sequence"/>
</dbReference>
<evidence type="ECO:0000313" key="3">
    <source>
        <dbReference type="Proteomes" id="UP001595713"/>
    </source>
</evidence>
<dbReference type="GO" id="GO:0051213">
    <property type="term" value="F:dioxygenase activity"/>
    <property type="evidence" value="ECO:0007669"/>
    <property type="project" value="UniProtKB-KW"/>
</dbReference>
<keyword evidence="2" id="KW-0223">Dioxygenase</keyword>
<dbReference type="InterPro" id="IPR027450">
    <property type="entry name" value="AlkB-like"/>
</dbReference>
<evidence type="ECO:0000313" key="2">
    <source>
        <dbReference type="EMBL" id="MFC3579452.1"/>
    </source>
</evidence>
<name>A0ABV7SR86_9SPHN</name>
<dbReference type="EMBL" id="JBHRXP010000002">
    <property type="protein sequence ID" value="MFC3579452.1"/>
    <property type="molecule type" value="Genomic_DNA"/>
</dbReference>
<dbReference type="PANTHER" id="PTHR12463">
    <property type="entry name" value="OXYGENASE-RELATED"/>
    <property type="match status" value="1"/>
</dbReference>
<comment type="caution">
    <text evidence="2">The sequence shown here is derived from an EMBL/GenBank/DDBJ whole genome shotgun (WGS) entry which is preliminary data.</text>
</comment>
<reference evidence="3" key="1">
    <citation type="journal article" date="2019" name="Int. J. Syst. Evol. Microbiol.">
        <title>The Global Catalogue of Microorganisms (GCM) 10K type strain sequencing project: providing services to taxonomists for standard genome sequencing and annotation.</title>
        <authorList>
            <consortium name="The Broad Institute Genomics Platform"/>
            <consortium name="The Broad Institute Genome Sequencing Center for Infectious Disease"/>
            <person name="Wu L."/>
            <person name="Ma J."/>
        </authorList>
    </citation>
    <scope>NUCLEOTIDE SEQUENCE [LARGE SCALE GENOMIC DNA]</scope>
    <source>
        <strain evidence="3">KCTC 42739</strain>
    </source>
</reference>
<dbReference type="InterPro" id="IPR037151">
    <property type="entry name" value="AlkB-like_sf"/>
</dbReference>
<dbReference type="Pfam" id="PF13532">
    <property type="entry name" value="2OG-FeII_Oxy_2"/>
    <property type="match status" value="1"/>
</dbReference>
<dbReference type="InterPro" id="IPR032857">
    <property type="entry name" value="ALKBH4"/>
</dbReference>
<accession>A0ABV7SR86</accession>
<keyword evidence="3" id="KW-1185">Reference proteome</keyword>
<dbReference type="PROSITE" id="PS51471">
    <property type="entry name" value="FE2OG_OXY"/>
    <property type="match status" value="1"/>
</dbReference>
<keyword evidence="2" id="KW-0560">Oxidoreductase</keyword>
<feature type="domain" description="Fe2OG dioxygenase" evidence="1">
    <location>
        <begin position="118"/>
        <end position="209"/>
    </location>
</feature>
<sequence>MALQSPVAPRCSGAQQPHIGRMTAQFDLFAAPPPLPAGLTYADAILDPAEERALLVRLADVPVTPFKFQGWLGKRETASYGWRYDFADASFGPTEPIPDFLLPLRARAAAFAGLAEEDLVQAMVTRYDPGAGIGWHRDRPVFEHVIGISLANPATLRLRRRTADGFERAHLPLPPRSIYRLSGAVRHAWEHSIAAMDVPRWSITFRTLSDKGLKELARRSGGPDRPAG</sequence>
<proteinExistence type="predicted"/>
<evidence type="ECO:0000259" key="1">
    <source>
        <dbReference type="PROSITE" id="PS51471"/>
    </source>
</evidence>
<dbReference type="PANTHER" id="PTHR12463:SF1">
    <property type="entry name" value="2-OXOGLUTARATE AND FE-DEPENDENT OXYGENASE FAMILY PROTEIN"/>
    <property type="match status" value="1"/>
</dbReference>
<dbReference type="InterPro" id="IPR005123">
    <property type="entry name" value="Oxoglu/Fe-dep_dioxygenase_dom"/>
</dbReference>
<organism evidence="2 3">
    <name type="scientific">Sphingomonas hylomeconis</name>
    <dbReference type="NCBI Taxonomy" id="1395958"/>
    <lineage>
        <taxon>Bacteria</taxon>
        <taxon>Pseudomonadati</taxon>
        <taxon>Pseudomonadota</taxon>
        <taxon>Alphaproteobacteria</taxon>
        <taxon>Sphingomonadales</taxon>
        <taxon>Sphingomonadaceae</taxon>
        <taxon>Sphingomonas</taxon>
    </lineage>
</organism>
<dbReference type="Gene3D" id="2.60.120.590">
    <property type="entry name" value="Alpha-ketoglutarate-dependent dioxygenase AlkB-like"/>
    <property type="match status" value="1"/>
</dbReference>
<dbReference type="SUPFAM" id="SSF51197">
    <property type="entry name" value="Clavaminate synthase-like"/>
    <property type="match status" value="1"/>
</dbReference>
<protein>
    <submittedName>
        <fullName evidence="2">Alpha-ketoglutarate-dependent dioxygenase AlkB</fullName>
    </submittedName>
</protein>
<gene>
    <name evidence="2" type="ORF">ACFONA_04680</name>
</gene>